<reference evidence="1 2" key="1">
    <citation type="submission" date="2023-02" db="EMBL/GenBank/DDBJ databases">
        <title>Oceanobacillus kimchii IFOP_LL358 isolated form Alexandrium catenella lab strain.</title>
        <authorList>
            <person name="Gajardo G."/>
            <person name="Ueki S."/>
            <person name="Maruyama F."/>
        </authorList>
    </citation>
    <scope>NUCLEOTIDE SEQUENCE [LARGE SCALE GENOMIC DNA]</scope>
    <source>
        <strain evidence="1 2">IFOP_LL358</strain>
    </source>
</reference>
<proteinExistence type="predicted"/>
<name>A0ABQ5THE7_9BACI</name>
<organism evidence="1 2">
    <name type="scientific">Oceanobacillus kimchii</name>
    <dbReference type="NCBI Taxonomy" id="746691"/>
    <lineage>
        <taxon>Bacteria</taxon>
        <taxon>Bacillati</taxon>
        <taxon>Bacillota</taxon>
        <taxon>Bacilli</taxon>
        <taxon>Bacillales</taxon>
        <taxon>Bacillaceae</taxon>
        <taxon>Oceanobacillus</taxon>
    </lineage>
</organism>
<comment type="caution">
    <text evidence="1">The sequence shown here is derived from an EMBL/GenBank/DDBJ whole genome shotgun (WGS) entry which is preliminary data.</text>
</comment>
<dbReference type="Proteomes" id="UP001275436">
    <property type="component" value="Unassembled WGS sequence"/>
</dbReference>
<protein>
    <submittedName>
        <fullName evidence="1">Uncharacterized protein</fullName>
    </submittedName>
</protein>
<gene>
    <name evidence="1" type="ORF">MACH08_07680</name>
</gene>
<dbReference type="EMBL" id="BSKO01000001">
    <property type="protein sequence ID" value="GLO64984.1"/>
    <property type="molecule type" value="Genomic_DNA"/>
</dbReference>
<keyword evidence="2" id="KW-1185">Reference proteome</keyword>
<evidence type="ECO:0000313" key="2">
    <source>
        <dbReference type="Proteomes" id="UP001275436"/>
    </source>
</evidence>
<evidence type="ECO:0000313" key="1">
    <source>
        <dbReference type="EMBL" id="GLO64984.1"/>
    </source>
</evidence>
<sequence length="39" mass="4503">MLLLIVFIILLINILTIEPKLSKIIEQNDILIGIENKRT</sequence>
<accession>A0ABQ5THE7</accession>